<dbReference type="Pfam" id="PF02558">
    <property type="entry name" value="ApbA"/>
    <property type="match status" value="1"/>
</dbReference>
<feature type="domain" description="Ketopantoate reductase N-terminal" evidence="1">
    <location>
        <begin position="6"/>
        <end position="192"/>
    </location>
</feature>
<dbReference type="InterPro" id="IPR013328">
    <property type="entry name" value="6PGD_dom2"/>
</dbReference>
<dbReference type="InterPro" id="IPR008927">
    <property type="entry name" value="6-PGluconate_DH-like_C_sf"/>
</dbReference>
<dbReference type="AlphaFoldDB" id="A0A849AHN6"/>
<proteinExistence type="predicted"/>
<name>A0A849AHN6_9MICO</name>
<dbReference type="RefSeq" id="WP_171152775.1">
    <property type="nucleotide sequence ID" value="NZ_JABENB010000001.1"/>
</dbReference>
<accession>A0A849AHN6</accession>
<evidence type="ECO:0000259" key="2">
    <source>
        <dbReference type="Pfam" id="PF08546"/>
    </source>
</evidence>
<evidence type="ECO:0000259" key="1">
    <source>
        <dbReference type="Pfam" id="PF02558"/>
    </source>
</evidence>
<dbReference type="SUPFAM" id="SSF48179">
    <property type="entry name" value="6-phosphogluconate dehydrogenase C-terminal domain-like"/>
    <property type="match status" value="1"/>
</dbReference>
<sequence>MPRLNVLVHGLGSVGGVLAGALADGGAQVRAFARGPHAEAIRAAGGLRLRDARLRDIGPDDARPAEPVITEPVITERVIPVELLAPDADLHSVDLVIIAVKTTALADVARSLTGRLGDDAVVMSATNGIPWWFFDGLAAAPDATEVPSLDPAGMRAVAPADRVLGSVVHFAASRPEAGVVHHNAGNELILGSPAPRARTSEVADRVAAAFAAGGLTVRRSDTIQHDVWFKLWGNLTMNPLSAVTGTSTDRVLADPQLLDFASRCMREMQRVGERLGLAIDMAPDDRHAITRSLGAMRPSMLQDAEAGRPIELDALVGVVTEIARAVGEPTPYIDGLLGLTRVFARAHHLYPDV</sequence>
<dbReference type="InterPro" id="IPR013332">
    <property type="entry name" value="KPR_N"/>
</dbReference>
<comment type="caution">
    <text evidence="3">The sequence shown here is derived from an EMBL/GenBank/DDBJ whole genome shotgun (WGS) entry which is preliminary data.</text>
</comment>
<dbReference type="SUPFAM" id="SSF51735">
    <property type="entry name" value="NAD(P)-binding Rossmann-fold domains"/>
    <property type="match status" value="1"/>
</dbReference>
<protein>
    <submittedName>
        <fullName evidence="3">2-dehydropantoate 2-reductase</fullName>
    </submittedName>
</protein>
<dbReference type="Proteomes" id="UP000557772">
    <property type="component" value="Unassembled WGS sequence"/>
</dbReference>
<dbReference type="NCBIfam" id="NF005089">
    <property type="entry name" value="PRK06522.1-4"/>
    <property type="match status" value="1"/>
</dbReference>
<dbReference type="EMBL" id="JABENB010000001">
    <property type="protein sequence ID" value="NNG38708.1"/>
    <property type="molecule type" value="Genomic_DNA"/>
</dbReference>
<dbReference type="Pfam" id="PF08546">
    <property type="entry name" value="ApbA_C"/>
    <property type="match status" value="1"/>
</dbReference>
<reference evidence="3 4" key="1">
    <citation type="submission" date="2020-05" db="EMBL/GenBank/DDBJ databases">
        <title>Flexivirga sp. ID2601S isolated from air conditioner.</title>
        <authorList>
            <person name="Kim D.H."/>
        </authorList>
    </citation>
    <scope>NUCLEOTIDE SEQUENCE [LARGE SCALE GENOMIC DNA]</scope>
    <source>
        <strain evidence="3 4">ID2601S</strain>
    </source>
</reference>
<dbReference type="FunFam" id="1.10.1040.10:FF:000017">
    <property type="entry name" value="2-dehydropantoate 2-reductase"/>
    <property type="match status" value="1"/>
</dbReference>
<dbReference type="InterPro" id="IPR013752">
    <property type="entry name" value="KPA_reductase"/>
</dbReference>
<organism evidence="3 4">
    <name type="scientific">Flexivirga aerilata</name>
    <dbReference type="NCBI Taxonomy" id="1656889"/>
    <lineage>
        <taxon>Bacteria</taxon>
        <taxon>Bacillati</taxon>
        <taxon>Actinomycetota</taxon>
        <taxon>Actinomycetes</taxon>
        <taxon>Micrococcales</taxon>
        <taxon>Dermacoccaceae</taxon>
        <taxon>Flexivirga</taxon>
    </lineage>
</organism>
<dbReference type="Gene3D" id="3.40.50.720">
    <property type="entry name" value="NAD(P)-binding Rossmann-like Domain"/>
    <property type="match status" value="1"/>
</dbReference>
<evidence type="ECO:0000313" key="3">
    <source>
        <dbReference type="EMBL" id="NNG38708.1"/>
    </source>
</evidence>
<dbReference type="GO" id="GO:0005737">
    <property type="term" value="C:cytoplasm"/>
    <property type="evidence" value="ECO:0007669"/>
    <property type="project" value="TreeGrafter"/>
</dbReference>
<feature type="domain" description="Ketopantoate reductase C-terminal" evidence="2">
    <location>
        <begin position="223"/>
        <end position="341"/>
    </location>
</feature>
<evidence type="ECO:0000313" key="4">
    <source>
        <dbReference type="Proteomes" id="UP000557772"/>
    </source>
</evidence>
<dbReference type="Gene3D" id="1.10.1040.10">
    <property type="entry name" value="N-(1-d-carboxylethyl)-l-norvaline Dehydrogenase, domain 2"/>
    <property type="match status" value="1"/>
</dbReference>
<dbReference type="PANTHER" id="PTHR21708:SF45">
    <property type="entry name" value="2-DEHYDROPANTOATE 2-REDUCTASE"/>
    <property type="match status" value="1"/>
</dbReference>
<dbReference type="PANTHER" id="PTHR21708">
    <property type="entry name" value="PROBABLE 2-DEHYDROPANTOATE 2-REDUCTASE"/>
    <property type="match status" value="1"/>
</dbReference>
<dbReference type="InterPro" id="IPR036291">
    <property type="entry name" value="NAD(P)-bd_dom_sf"/>
</dbReference>
<dbReference type="InterPro" id="IPR051402">
    <property type="entry name" value="KPR-Related"/>
</dbReference>
<gene>
    <name evidence="3" type="ORF">HJ588_05390</name>
</gene>
<keyword evidence="4" id="KW-1185">Reference proteome</keyword>